<name>A0A380Q4M3_YERPU</name>
<evidence type="ECO:0000313" key="2">
    <source>
        <dbReference type="Proteomes" id="UP000255087"/>
    </source>
</evidence>
<gene>
    <name evidence="1" type="ORF">NCTC8580_00507</name>
</gene>
<dbReference type="EMBL" id="UHJC01000001">
    <property type="protein sequence ID" value="SUP80452.1"/>
    <property type="molecule type" value="Genomic_DNA"/>
</dbReference>
<accession>A0A380Q4M3</accession>
<dbReference type="Proteomes" id="UP000255087">
    <property type="component" value="Unassembled WGS sequence"/>
</dbReference>
<organism evidence="1 2">
    <name type="scientific">Yersinia pseudotuberculosis</name>
    <dbReference type="NCBI Taxonomy" id="633"/>
    <lineage>
        <taxon>Bacteria</taxon>
        <taxon>Pseudomonadati</taxon>
        <taxon>Pseudomonadota</taxon>
        <taxon>Gammaproteobacteria</taxon>
        <taxon>Enterobacterales</taxon>
        <taxon>Yersiniaceae</taxon>
        <taxon>Yersinia</taxon>
    </lineage>
</organism>
<dbReference type="AlphaFoldDB" id="A0A380Q4M3"/>
<reference evidence="1 2" key="1">
    <citation type="submission" date="2018-06" db="EMBL/GenBank/DDBJ databases">
        <authorList>
            <consortium name="Pathogen Informatics"/>
            <person name="Doyle S."/>
        </authorList>
    </citation>
    <scope>NUCLEOTIDE SEQUENCE [LARGE SCALE GENOMIC DNA]</scope>
    <source>
        <strain evidence="1 2">NCTC8580</strain>
    </source>
</reference>
<sequence length="91" mass="10491">MNFIITYLPEILRLNYSTTTYSDTKPQEYNFTYQVEFPLKGDALYLILTEIESTEKSALLSANRFTPQLIADYLVSAHNNEIYISTIINKG</sequence>
<evidence type="ECO:0000313" key="1">
    <source>
        <dbReference type="EMBL" id="SUP80452.1"/>
    </source>
</evidence>
<dbReference type="RefSeq" id="WP_115114978.1">
    <property type="nucleotide sequence ID" value="NZ_UHJC01000001.1"/>
</dbReference>
<protein>
    <submittedName>
        <fullName evidence="1">Uncharacterized protein</fullName>
    </submittedName>
</protein>
<proteinExistence type="predicted"/>